<dbReference type="GeneID" id="18923952"/>
<evidence type="ECO:0000313" key="2">
    <source>
        <dbReference type="Proteomes" id="UP000001072"/>
    </source>
</evidence>
<dbReference type="HOGENOM" id="CLU_089011_0_0_1"/>
<dbReference type="VEuPathDB" id="FungiDB:MELLADRAFT_110057"/>
<dbReference type="KEGG" id="mlr:MELLADRAFT_110057"/>
<evidence type="ECO:0000313" key="1">
    <source>
        <dbReference type="EMBL" id="EGG02477.1"/>
    </source>
</evidence>
<gene>
    <name evidence="1" type="ORF">MELLADRAFT_110057</name>
</gene>
<sequence>MPIPTIVTKAHRPVIAALVQEGLTNQQIQHELSTHHDVHCLLSTIARARSNWNLQIRPNAETQDFKNDLITFYHGQGFVAEHLIAILEERHGFSISQRTLARRCKSLGLQRRKDDVDQGRVTLDDIANLIQHAKQRADGKRAGYRRVHHILRNQYRVSVHREFVTAAQDSLHILPAAINMETAWPAFHKILAFMRAYDAALLEIPADQPRAPTNHEQAVIAVHTRFGRLPR</sequence>
<dbReference type="InParanoid" id="F4RYI4"/>
<dbReference type="AlphaFoldDB" id="F4RYI4"/>
<dbReference type="PANTHER" id="PTHR46177">
    <property type="entry name" value="INTEGRASE CATALYTIC DOMAIN-CONTAINING PROTEIN"/>
    <property type="match status" value="1"/>
</dbReference>
<dbReference type="EMBL" id="GL883130">
    <property type="protein sequence ID" value="EGG02477.1"/>
    <property type="molecule type" value="Genomic_DNA"/>
</dbReference>
<dbReference type="RefSeq" id="XP_007414166.1">
    <property type="nucleotide sequence ID" value="XM_007414104.1"/>
</dbReference>
<dbReference type="Proteomes" id="UP000001072">
    <property type="component" value="Unassembled WGS sequence"/>
</dbReference>
<keyword evidence="2" id="KW-1185">Reference proteome</keyword>
<dbReference type="PANTHER" id="PTHR46177:SF1">
    <property type="entry name" value="INTEGRASE CATALYTIC DOMAIN-CONTAINING PROTEIN"/>
    <property type="match status" value="1"/>
</dbReference>
<organism evidence="2">
    <name type="scientific">Melampsora larici-populina (strain 98AG31 / pathotype 3-4-7)</name>
    <name type="common">Poplar leaf rust fungus</name>
    <dbReference type="NCBI Taxonomy" id="747676"/>
    <lineage>
        <taxon>Eukaryota</taxon>
        <taxon>Fungi</taxon>
        <taxon>Dikarya</taxon>
        <taxon>Basidiomycota</taxon>
        <taxon>Pucciniomycotina</taxon>
        <taxon>Pucciniomycetes</taxon>
        <taxon>Pucciniales</taxon>
        <taxon>Melampsoraceae</taxon>
        <taxon>Melampsora</taxon>
    </lineage>
</organism>
<accession>F4RYI4</accession>
<proteinExistence type="predicted"/>
<dbReference type="OrthoDB" id="5392716at2759"/>
<name>F4RYI4_MELLP</name>
<protein>
    <submittedName>
        <fullName evidence="1">Uncharacterized protein</fullName>
    </submittedName>
</protein>
<reference evidence="2" key="1">
    <citation type="journal article" date="2011" name="Proc. Natl. Acad. Sci. U.S.A.">
        <title>Obligate biotrophy features unraveled by the genomic analysis of rust fungi.</title>
        <authorList>
            <person name="Duplessis S."/>
            <person name="Cuomo C.A."/>
            <person name="Lin Y.-C."/>
            <person name="Aerts A."/>
            <person name="Tisserant E."/>
            <person name="Veneault-Fourrey C."/>
            <person name="Joly D.L."/>
            <person name="Hacquard S."/>
            <person name="Amselem J."/>
            <person name="Cantarel B.L."/>
            <person name="Chiu R."/>
            <person name="Coutinho P.M."/>
            <person name="Feau N."/>
            <person name="Field M."/>
            <person name="Frey P."/>
            <person name="Gelhaye E."/>
            <person name="Goldberg J."/>
            <person name="Grabherr M.G."/>
            <person name="Kodira C.D."/>
            <person name="Kohler A."/>
            <person name="Kuees U."/>
            <person name="Lindquist E.A."/>
            <person name="Lucas S.M."/>
            <person name="Mago R."/>
            <person name="Mauceli E."/>
            <person name="Morin E."/>
            <person name="Murat C."/>
            <person name="Pangilinan J.L."/>
            <person name="Park R."/>
            <person name="Pearson M."/>
            <person name="Quesneville H."/>
            <person name="Rouhier N."/>
            <person name="Sakthikumar S."/>
            <person name="Salamov A.A."/>
            <person name="Schmutz J."/>
            <person name="Selles B."/>
            <person name="Shapiro H."/>
            <person name="Tanguay P."/>
            <person name="Tuskan G.A."/>
            <person name="Henrissat B."/>
            <person name="Van de Peer Y."/>
            <person name="Rouze P."/>
            <person name="Ellis J.G."/>
            <person name="Dodds P.N."/>
            <person name="Schein J.E."/>
            <person name="Zhong S."/>
            <person name="Hamelin R.C."/>
            <person name="Grigoriev I.V."/>
            <person name="Szabo L.J."/>
            <person name="Martin F."/>
        </authorList>
    </citation>
    <scope>NUCLEOTIDE SEQUENCE [LARGE SCALE GENOMIC DNA]</scope>
    <source>
        <strain evidence="2">98AG31 / pathotype 3-4-7</strain>
    </source>
</reference>